<dbReference type="Proteomes" id="UP000543224">
    <property type="component" value="Unassembled WGS sequence"/>
</dbReference>
<organism evidence="4 5">
    <name type="scientific">Candidatus Hakubella thermalkaliphila</name>
    <dbReference type="NCBI Taxonomy" id="2754717"/>
    <lineage>
        <taxon>Bacteria</taxon>
        <taxon>Bacillati</taxon>
        <taxon>Actinomycetota</taxon>
        <taxon>Actinomycetota incertae sedis</taxon>
        <taxon>Candidatus Hakubellales</taxon>
        <taxon>Candidatus Hakubellaceae</taxon>
        <taxon>Candidatus Hakubella</taxon>
    </lineage>
</organism>
<dbReference type="InterPro" id="IPR004104">
    <property type="entry name" value="Gfo/Idh/MocA-like_OxRdtase_C"/>
</dbReference>
<comment type="similarity">
    <text evidence="1">Belongs to the Gfo/Idh/MocA family.</text>
</comment>
<dbReference type="SUPFAM" id="SSF51735">
    <property type="entry name" value="NAD(P)-binding Rossmann-fold domains"/>
    <property type="match status" value="1"/>
</dbReference>
<accession>A0A6V8NZN9</accession>
<dbReference type="SUPFAM" id="SSF55347">
    <property type="entry name" value="Glyceraldehyde-3-phosphate dehydrogenase-like, C-terminal domain"/>
    <property type="match status" value="1"/>
</dbReference>
<dbReference type="EMBL" id="BLRX01000181">
    <property type="protein sequence ID" value="GFP25742.1"/>
    <property type="molecule type" value="Genomic_DNA"/>
</dbReference>
<dbReference type="PANTHER" id="PTHR43249:SF1">
    <property type="entry name" value="D-GLUCOSIDE 3-DEHYDROGENASE"/>
    <property type="match status" value="1"/>
</dbReference>
<reference evidence="4 5" key="1">
    <citation type="journal article" date="2020" name="Front. Microbiol.">
        <title>Single-cell genomics of novel Actinobacteria with the Wood-Ljungdahl pathway discovered in a serpentinizing system.</title>
        <authorList>
            <person name="Merino N."/>
            <person name="Kawai M."/>
            <person name="Boyd E.S."/>
            <person name="Colman D.R."/>
            <person name="McGlynn S.E."/>
            <person name="Nealson K.H."/>
            <person name="Kurokawa K."/>
            <person name="Hongoh Y."/>
        </authorList>
    </citation>
    <scope>NUCLEOTIDE SEQUENCE [LARGE SCALE GENOMIC DNA]</scope>
    <source>
        <strain evidence="4 5">S25</strain>
    </source>
</reference>
<gene>
    <name evidence="4" type="ORF">HKBW3S25_01223</name>
</gene>
<dbReference type="PANTHER" id="PTHR43249">
    <property type="entry name" value="UDP-N-ACETYL-2-AMINO-2-DEOXY-D-GLUCURONATE OXIDASE"/>
    <property type="match status" value="1"/>
</dbReference>
<evidence type="ECO:0008006" key="6">
    <source>
        <dbReference type="Google" id="ProtNLM"/>
    </source>
</evidence>
<protein>
    <recommendedName>
        <fullName evidence="6">Gfo/Idh/MocA family oxidoreductase</fullName>
    </recommendedName>
</protein>
<dbReference type="GO" id="GO:0000166">
    <property type="term" value="F:nucleotide binding"/>
    <property type="evidence" value="ECO:0007669"/>
    <property type="project" value="InterPro"/>
</dbReference>
<evidence type="ECO:0000313" key="4">
    <source>
        <dbReference type="EMBL" id="GFP25742.1"/>
    </source>
</evidence>
<feature type="domain" description="Gfo/Idh/MocA-like oxidoreductase N-terminal" evidence="2">
    <location>
        <begin position="5"/>
        <end position="124"/>
    </location>
</feature>
<feature type="domain" description="Gfo/Idh/MocA-like oxidoreductase C-terminal" evidence="3">
    <location>
        <begin position="137"/>
        <end position="376"/>
    </location>
</feature>
<dbReference type="InterPro" id="IPR036291">
    <property type="entry name" value="NAD(P)-bd_dom_sf"/>
</dbReference>
<dbReference type="Gene3D" id="3.40.50.720">
    <property type="entry name" value="NAD(P)-binding Rossmann-like Domain"/>
    <property type="match status" value="1"/>
</dbReference>
<dbReference type="InterPro" id="IPR052515">
    <property type="entry name" value="Gfo/Idh/MocA_Oxidoreductase"/>
</dbReference>
<evidence type="ECO:0000259" key="3">
    <source>
        <dbReference type="Pfam" id="PF02894"/>
    </source>
</evidence>
<dbReference type="Gene3D" id="3.30.360.10">
    <property type="entry name" value="Dihydrodipicolinate Reductase, domain 2"/>
    <property type="match status" value="1"/>
</dbReference>
<dbReference type="Pfam" id="PF02894">
    <property type="entry name" value="GFO_IDH_MocA_C"/>
    <property type="match status" value="1"/>
</dbReference>
<evidence type="ECO:0000313" key="5">
    <source>
        <dbReference type="Proteomes" id="UP000543224"/>
    </source>
</evidence>
<dbReference type="InterPro" id="IPR000683">
    <property type="entry name" value="Gfo/Idh/MocA-like_OxRdtase_N"/>
</dbReference>
<evidence type="ECO:0000256" key="1">
    <source>
        <dbReference type="ARBA" id="ARBA00010928"/>
    </source>
</evidence>
<dbReference type="Pfam" id="PF01408">
    <property type="entry name" value="GFO_IDH_MocA"/>
    <property type="match status" value="1"/>
</dbReference>
<sequence>MADKLRVGIVGAGGIAQGAHLPAVKKVERAEPIALCDLDSNKAERVARENNIPYFFQDYQDMFEKVEMDAVIICLPTYLHLPATKMALEAELHVLCEKPLAMNALEALEMVELARRAKKILMVALNERFQSHSQVLKKLIENQELGDIYYAKMGWLRRQGVPGGWFSEKEKAGGGPLIDLGVHLLDLAWWLMGNPKPMSVIGSTYSNMAHPASYISDSDILENENKPLANNLDSSRNVSDREMPKAWGVEDLAVALVKFERGQTLFLETSWTLHCRDEIMYGEIFGTQGGARIGPVEFCKMISKPASMEIYKNMQGIPVNITPVLEDVNSYDAEVKHFIDCIIQGREPTTPAEQAIEVMRIIDAIYKSAQTGQMVRIGNGRGRPDSFRSR</sequence>
<evidence type="ECO:0000259" key="2">
    <source>
        <dbReference type="Pfam" id="PF01408"/>
    </source>
</evidence>
<comment type="caution">
    <text evidence="4">The sequence shown here is derived from an EMBL/GenBank/DDBJ whole genome shotgun (WGS) entry which is preliminary data.</text>
</comment>
<proteinExistence type="inferred from homology"/>
<name>A0A6V8NZN9_9ACTN</name>
<dbReference type="AlphaFoldDB" id="A0A6V8NZN9"/>